<accession>A0ACB8N0S8</accession>
<gene>
    <name evidence="1" type="ORF">KPL71_003683</name>
</gene>
<evidence type="ECO:0000313" key="1">
    <source>
        <dbReference type="EMBL" id="KAH9791255.1"/>
    </source>
</evidence>
<name>A0ACB8N0S8_CITSI</name>
<protein>
    <submittedName>
        <fullName evidence="1">Uncharacterized protein</fullName>
    </submittedName>
</protein>
<reference evidence="2" key="1">
    <citation type="journal article" date="2023" name="Hortic. Res.">
        <title>A chromosome-level phased genome enabling allele-level studies in sweet orange: a case study on citrus Huanglongbing tolerance.</title>
        <authorList>
            <person name="Wu B."/>
            <person name="Yu Q."/>
            <person name="Deng Z."/>
            <person name="Duan Y."/>
            <person name="Luo F."/>
            <person name="Gmitter F. Jr."/>
        </authorList>
    </citation>
    <scope>NUCLEOTIDE SEQUENCE [LARGE SCALE GENOMIC DNA]</scope>
    <source>
        <strain evidence="2">cv. Valencia</strain>
    </source>
</reference>
<organism evidence="1 2">
    <name type="scientific">Citrus sinensis</name>
    <name type="common">Sweet orange</name>
    <name type="synonym">Citrus aurantium var. sinensis</name>
    <dbReference type="NCBI Taxonomy" id="2711"/>
    <lineage>
        <taxon>Eukaryota</taxon>
        <taxon>Viridiplantae</taxon>
        <taxon>Streptophyta</taxon>
        <taxon>Embryophyta</taxon>
        <taxon>Tracheophyta</taxon>
        <taxon>Spermatophyta</taxon>
        <taxon>Magnoliopsida</taxon>
        <taxon>eudicotyledons</taxon>
        <taxon>Gunneridae</taxon>
        <taxon>Pentapetalae</taxon>
        <taxon>rosids</taxon>
        <taxon>malvids</taxon>
        <taxon>Sapindales</taxon>
        <taxon>Rutaceae</taxon>
        <taxon>Aurantioideae</taxon>
        <taxon>Citrus</taxon>
    </lineage>
</organism>
<sequence length="1382" mass="157186">MATESSEDQNPNTPSLNPNMNQNEEPPQDVPQPPPSPPKQQVQETPPAPETLNLEIPDSQDSNPKQQEQVKEDFYTEMFSPPRHVPSAFCNSFSPSKQQVQETPTAPETLTLEIPNSQNSNPKQQEQVEEDFYTEMFSPPRHVPSAFSVTYTRRGANRKQLKRRALVEKKSSKKLKALKQTLKPVPFSSLKNTLDLSRHESLLKRLGLWDFVHLEFDTNIRTDLIAQLIATYNSNSRCSYVNGVRIGVNRADLARALNLPSNSTSKKDKGNVNVNVSDGSAETTDLEESMAFVHEIVSNWMLLHDDMSILPDEVMRVLKYIKEKSFEKVDWPTLIWNMMEKELLAGPELRNCYYASHMQCLIKSQKKELLLSEEVKEEVGEDGDGDVKMCDGLEDIKGSDLDEHKIELSLGQDNVVELKASVENNLNENAGKEEKEFVGEGDVVGVEGNRNEQLLLFDEKKIGFEGDKKEEEENGQWFSDDKKNVGENELLLRRCTVEGVEEMDREEEEKKGMDCDEVEKKQEVGEEEEEGGDQEDEEEEMEEEQQQEEGGFSPPMRGETLEMVTSANLIQGMEAVQAPTYRSDVHICDDDLPADFLSSRVGTHTIPGGSSSHFVNGVKREILHDNDLSHHSINGGNKRMRISWDNKSSSEFYMYMEQMQHLMEKTRMLYDAKEQACEESNVNQQFFLNELQKREGIIEQLQKARYEVEQKRQEEVYRLERELFLMGNILEGYRKALKETRKEFDEYRARCPLPDEPLYKDVPGGEGLVLSVMELEKQRLKQEEEERMNRLLIENKLKDIEGGWIAKFEAHKDRVQQMCNRLLDLENEVKSLKALLAKRKGSETLECAPNELSVPHLLSAEKGVLYKSAVECASAAGEKLRSNYQRCSSGYIYAGACRTDLGATGTLSHQTLERQAPCRTKIRATGLMDSVVLELCYDGWWETLENGRMEYVNGKNRAFFVGKNYLFDKLLARVYDVLQINPNDYSITMKTTLRSSNTLYRICAMPMDICDDEMVRVVLHMASDVANVGCIPIFVTTSPRVPSEGIEPHVDTETSFRANMSGPDNDEEVLPKTISLQQYYSPIHENYDNIDDNGVTLQDVGATVFPITTSLEQRYSPYHNNDFRDNDDFNNEIEGDNVCAEPSNNTRRGTCFNNDGDDGGAGPSNVPSFQHEDECEDNTPVNNRGNRPIPSMVRSRRRIDPLTSFAPTLPSNMVAPSFVSSCDSDDISVGKLFAEKNELILQLRKVAFRDKFDFKIARSTTTRFEAHCCSESCKWRIRATRSSNEQNVPWVVKRIDNVHTCHNEVLVDGRHQEYGVQLTYQQTYRAREVGLEIVRGNPAESYNLLPKYSHVLTTANEGAITHLMEMPLGSWIQKTMMLGNGL</sequence>
<dbReference type="EMBL" id="CM039171">
    <property type="protein sequence ID" value="KAH9791255.1"/>
    <property type="molecule type" value="Genomic_DNA"/>
</dbReference>
<proteinExistence type="predicted"/>
<evidence type="ECO:0000313" key="2">
    <source>
        <dbReference type="Proteomes" id="UP000829398"/>
    </source>
</evidence>
<keyword evidence="2" id="KW-1185">Reference proteome</keyword>
<dbReference type="Proteomes" id="UP000829398">
    <property type="component" value="Chromosome 2"/>
</dbReference>
<comment type="caution">
    <text evidence="1">The sequence shown here is derived from an EMBL/GenBank/DDBJ whole genome shotgun (WGS) entry which is preliminary data.</text>
</comment>